<evidence type="ECO:0000256" key="5">
    <source>
        <dbReference type="ARBA" id="ARBA00011643"/>
    </source>
</evidence>
<dbReference type="FunFam" id="3.40.50.10750:FF:000001">
    <property type="entry name" value="Phosphate acetyltransferase"/>
    <property type="match status" value="1"/>
</dbReference>
<sequence length="712" mass="76403">MSRTIMLIPTSAGVGLTSVSMGVLRAMERKGVNVSFYKPIAQPRSGKDQPDLTSTIIAANSSILVGQPTPISVAENLIGNEKMDVLLESVVEQYNKVSNDSEVTLIEGLVPTRKHPFANQVNAEIAKTLGAEIVLVATPGTDNPVQLKERIEVACSNFGGTKNKSIKGVIINKFNAPVDEAGRTRPDLSEIFDDADSAQQANLEVMQIFNTSPIRVLGCVPWSIDLIATRAIDMAKHLNAEIINAGEIEKRRIKSITFCARSLPHMVEHFKPGSLLVTSADRPDVIVAAALAAKNGVEIGAILLTGGYDMPEQIIELCKPAFETGLPIFKAQGNTWQTSLNLQSFNLEVPADDKERIEFVNDHVASHIDGPWIDSLSEGVQGIRRLSPPAFRYQLTEFARKAGKRIVLPEGDEPRTVKAASICAERGIASCVLIGNPDEIRRVAAAQGVELGAGVEIIDPEAVRENYVARLVELRGKKGMTEVVAREKLEDSVFLGTMMLENNEVDGLVSGAVHTTANTIVPPFQIIKTAPDASIVSSIFFMLLPDQVLVYGDCAINPDPNAEQLAEIAIQSADSAAAFGIDPRVAMISYSTGESGKGADVDKVREATKIAQQKRPDLIIDGPLQYDAAIMENVAASKAPNSPVAGKATVFVFPDLNTGNTTYKAVQRSADLVSIGPMLQGMRKPVNDLSRGALVDDIVYTIALTAIQATQG</sequence>
<evidence type="ECO:0000256" key="11">
    <source>
        <dbReference type="ARBA" id="ARBA00031108"/>
    </source>
</evidence>
<evidence type="ECO:0000256" key="6">
    <source>
        <dbReference type="ARBA" id="ARBA00012707"/>
    </source>
</evidence>
<dbReference type="RefSeq" id="WP_017033867.1">
    <property type="nucleotide sequence ID" value="NZ_JBNGCH010000277.1"/>
</dbReference>
<dbReference type="Gene3D" id="3.40.50.10750">
    <property type="entry name" value="Isocitrate/Isopropylmalate dehydrogenase-like"/>
    <property type="match status" value="1"/>
</dbReference>
<evidence type="ECO:0000256" key="7">
    <source>
        <dbReference type="ARBA" id="ARBA00021528"/>
    </source>
</evidence>
<dbReference type="SUPFAM" id="SSF75138">
    <property type="entry name" value="HprK N-terminal domain-like"/>
    <property type="match status" value="1"/>
</dbReference>
<evidence type="ECO:0000256" key="9">
    <source>
        <dbReference type="ARBA" id="ARBA00022679"/>
    </source>
</evidence>
<dbReference type="SUPFAM" id="SSF52540">
    <property type="entry name" value="P-loop containing nucleoside triphosphate hydrolases"/>
    <property type="match status" value="1"/>
</dbReference>
<keyword evidence="9 12" id="KW-0808">Transferase</keyword>
<dbReference type="InterPro" id="IPR010766">
    <property type="entry name" value="DRTGG"/>
</dbReference>
<dbReference type="Gene3D" id="3.40.50.300">
    <property type="entry name" value="P-loop containing nucleotide triphosphate hydrolases"/>
    <property type="match status" value="1"/>
</dbReference>
<dbReference type="InterPro" id="IPR004614">
    <property type="entry name" value="P_AcTrfase"/>
</dbReference>
<comment type="domain">
    <text evidence="12">The N-terminal region seems to be important for proper quaternary structure. The C-terminal region contains the substrate-binding site.</text>
</comment>
<dbReference type="InterPro" id="IPR042113">
    <property type="entry name" value="P_AcTrfase_dom1"/>
</dbReference>
<dbReference type="EC" id="2.3.1.8" evidence="6 12"/>
<feature type="domain" description="DRTGG" evidence="14">
    <location>
        <begin position="233"/>
        <end position="344"/>
    </location>
</feature>
<comment type="subunit">
    <text evidence="5">Homohexamer.</text>
</comment>
<dbReference type="Pfam" id="PF13500">
    <property type="entry name" value="AAA_26"/>
    <property type="match status" value="1"/>
</dbReference>
<comment type="caution">
    <text evidence="15">The sequence shown here is derived from an EMBL/GenBank/DDBJ whole genome shotgun (WGS) entry which is preliminary data.</text>
</comment>
<comment type="function">
    <text evidence="12">Involved in acetate metabolism.</text>
</comment>
<dbReference type="NCBIfam" id="NF004167">
    <property type="entry name" value="PRK05632.1"/>
    <property type="match status" value="1"/>
</dbReference>
<evidence type="ECO:0000313" key="15">
    <source>
        <dbReference type="EMBL" id="OCH78303.1"/>
    </source>
</evidence>
<dbReference type="Pfam" id="PF01515">
    <property type="entry name" value="PTA_PTB"/>
    <property type="match status" value="1"/>
</dbReference>
<dbReference type="InterPro" id="IPR028979">
    <property type="entry name" value="Ser_kin/Pase_Hpr-like_N_sf"/>
</dbReference>
<evidence type="ECO:0000256" key="2">
    <source>
        <dbReference type="ARBA" id="ARBA00004989"/>
    </source>
</evidence>
<evidence type="ECO:0000313" key="16">
    <source>
        <dbReference type="Proteomes" id="UP000093173"/>
    </source>
</evidence>
<accession>A0A1B9R207</accession>
<dbReference type="InterPro" id="IPR050500">
    <property type="entry name" value="Phos_Acetyltrans/Butyryltrans"/>
</dbReference>
<comment type="subcellular location">
    <subcellularLocation>
        <location evidence="1 12">Cytoplasm</location>
    </subcellularLocation>
</comment>
<evidence type="ECO:0000256" key="10">
    <source>
        <dbReference type="ARBA" id="ARBA00023315"/>
    </source>
</evidence>
<dbReference type="PANTHER" id="PTHR43356:SF3">
    <property type="entry name" value="PHOSPHATE ACETYLTRANSFERASE"/>
    <property type="match status" value="1"/>
</dbReference>
<evidence type="ECO:0000256" key="8">
    <source>
        <dbReference type="ARBA" id="ARBA00022490"/>
    </source>
</evidence>
<keyword evidence="16" id="KW-1185">Reference proteome</keyword>
<dbReference type="PIRSF" id="PIRSF006107">
    <property type="entry name" value="PhpActrans_proteobac"/>
    <property type="match status" value="1"/>
</dbReference>
<dbReference type="NCBIfam" id="TIGR00651">
    <property type="entry name" value="pta"/>
    <property type="match status" value="1"/>
</dbReference>
<dbReference type="SUPFAM" id="SSF53659">
    <property type="entry name" value="Isocitrate/Isopropylmalate dehydrogenase-like"/>
    <property type="match status" value="1"/>
</dbReference>
<comment type="pathway">
    <text evidence="2 12">Metabolic intermediate biosynthesis; acetyl-CoA biosynthesis; acetyl-CoA from acetate: step 2/2.</text>
</comment>
<name>A0A1B9R207_9VIBR</name>
<comment type="similarity">
    <text evidence="3 12">In the C-terminal section; belongs to the phosphate acetyltransferase and butyryltransferase family.</text>
</comment>
<dbReference type="AlphaFoldDB" id="A0A1B9R207"/>
<evidence type="ECO:0000256" key="4">
    <source>
        <dbReference type="ARBA" id="ARBA00009786"/>
    </source>
</evidence>
<comment type="catalytic activity">
    <reaction evidence="12">
        <text>acetyl-CoA + phosphate = acetyl phosphate + CoA</text>
        <dbReference type="Rhea" id="RHEA:19521"/>
        <dbReference type="ChEBI" id="CHEBI:22191"/>
        <dbReference type="ChEBI" id="CHEBI:43474"/>
        <dbReference type="ChEBI" id="CHEBI:57287"/>
        <dbReference type="ChEBI" id="CHEBI:57288"/>
        <dbReference type="EC" id="2.3.1.8"/>
    </reaction>
</comment>
<dbReference type="InterPro" id="IPR042112">
    <property type="entry name" value="P_AcTrfase_dom2"/>
</dbReference>
<dbReference type="InterPro" id="IPR016475">
    <property type="entry name" value="P-Actrans_bac"/>
</dbReference>
<dbReference type="InterPro" id="IPR002505">
    <property type="entry name" value="PTA_PTB"/>
</dbReference>
<dbReference type="Gene3D" id="3.40.50.10950">
    <property type="match status" value="1"/>
</dbReference>
<evidence type="ECO:0000256" key="3">
    <source>
        <dbReference type="ARBA" id="ARBA00008756"/>
    </source>
</evidence>
<feature type="domain" description="Phosphate acetyl/butaryl transferase" evidence="13">
    <location>
        <begin position="391"/>
        <end position="706"/>
    </location>
</feature>
<dbReference type="NCBIfam" id="NF007233">
    <property type="entry name" value="PRK09653.1"/>
    <property type="match status" value="1"/>
</dbReference>
<reference evidence="16" key="1">
    <citation type="submission" date="2016-06" db="EMBL/GenBank/DDBJ databases">
        <authorList>
            <person name="Hehemann J.-H."/>
            <person name="Arevalo P."/>
            <person name="Datta M.S."/>
            <person name="Polz M.F."/>
        </authorList>
    </citation>
    <scope>NUCLEOTIDE SEQUENCE [LARGE SCALE GENOMIC DNA]</scope>
    <source>
        <strain evidence="16">9CSC122</strain>
    </source>
</reference>
<dbReference type="GO" id="GO:0006085">
    <property type="term" value="P:acetyl-CoA biosynthetic process"/>
    <property type="evidence" value="ECO:0007669"/>
    <property type="project" value="UniProtKB-UniPathway"/>
</dbReference>
<dbReference type="UniPathway" id="UPA00340">
    <property type="reaction ID" value="UER00459"/>
</dbReference>
<dbReference type="Pfam" id="PF07085">
    <property type="entry name" value="DRTGG"/>
    <property type="match status" value="1"/>
</dbReference>
<dbReference type="InterPro" id="IPR027417">
    <property type="entry name" value="P-loop_NTPase"/>
</dbReference>
<proteinExistence type="inferred from homology"/>
<dbReference type="GO" id="GO:0008959">
    <property type="term" value="F:phosphate acetyltransferase activity"/>
    <property type="evidence" value="ECO:0007669"/>
    <property type="project" value="UniProtKB-EC"/>
</dbReference>
<dbReference type="PANTHER" id="PTHR43356">
    <property type="entry name" value="PHOSPHATE ACETYLTRANSFERASE"/>
    <property type="match status" value="1"/>
</dbReference>
<organism evidence="15 16">
    <name type="scientific">Vibrio genomosp. F10</name>
    <dbReference type="NCBI Taxonomy" id="723171"/>
    <lineage>
        <taxon>Bacteria</taxon>
        <taxon>Pseudomonadati</taxon>
        <taxon>Pseudomonadota</taxon>
        <taxon>Gammaproteobacteria</taxon>
        <taxon>Vibrionales</taxon>
        <taxon>Vibrionaceae</taxon>
        <taxon>Vibrio</taxon>
    </lineage>
</organism>
<evidence type="ECO:0000256" key="1">
    <source>
        <dbReference type="ARBA" id="ARBA00004496"/>
    </source>
</evidence>
<keyword evidence="8 12" id="KW-0963">Cytoplasm</keyword>
<evidence type="ECO:0000256" key="12">
    <source>
        <dbReference type="PIRNR" id="PIRNR006107"/>
    </source>
</evidence>
<dbReference type="Gene3D" id="3.40.1390.20">
    <property type="entry name" value="HprK N-terminal domain-like"/>
    <property type="match status" value="1"/>
</dbReference>
<dbReference type="GO" id="GO:0005737">
    <property type="term" value="C:cytoplasm"/>
    <property type="evidence" value="ECO:0007669"/>
    <property type="project" value="UniProtKB-SubCell"/>
</dbReference>
<protein>
    <recommendedName>
        <fullName evidence="7 12">Phosphate acetyltransferase</fullName>
        <ecNumber evidence="6 12">2.3.1.8</ecNumber>
    </recommendedName>
    <alternativeName>
        <fullName evidence="11 12">Phosphotransacetylase</fullName>
    </alternativeName>
</protein>
<evidence type="ECO:0000259" key="14">
    <source>
        <dbReference type="Pfam" id="PF07085"/>
    </source>
</evidence>
<comment type="similarity">
    <text evidence="4 12">In the N-terminal section; belongs to the CobB/CobQ family.</text>
</comment>
<dbReference type="EMBL" id="MAJZ01000277">
    <property type="protein sequence ID" value="OCH78303.1"/>
    <property type="molecule type" value="Genomic_DNA"/>
</dbReference>
<evidence type="ECO:0000259" key="13">
    <source>
        <dbReference type="Pfam" id="PF01515"/>
    </source>
</evidence>
<gene>
    <name evidence="15" type="ORF">A6E14_05185</name>
</gene>
<keyword evidence="10 12" id="KW-0012">Acyltransferase</keyword>
<dbReference type="Proteomes" id="UP000093173">
    <property type="component" value="Unassembled WGS sequence"/>
</dbReference>
<dbReference type="CDD" id="cd03109">
    <property type="entry name" value="DTBS"/>
    <property type="match status" value="1"/>
</dbReference>